<dbReference type="SUPFAM" id="SSF81301">
    <property type="entry name" value="Nucleotidyltransferase"/>
    <property type="match status" value="1"/>
</dbReference>
<dbReference type="InterPro" id="IPR058909">
    <property type="entry name" value="CD_NTase_C"/>
</dbReference>
<dbReference type="InterPro" id="IPR006116">
    <property type="entry name" value="NT_2-5OAS_ClassI-CCAase"/>
</dbReference>
<sequence>MAIPDDILRTWAERGGRFQPDWTTTVIREALDAGERLTGLTYRIIEQGSYPNHTNIRGSSDIDLVIQLRMPFEERIDALGDAARERFWEKYGDTSYRLPEFRAAVLATLQNRYFATQGAKCIDIKDWDSLLRVPADVVAALEYRQYRDFPAIGPEEYEEGVYFQDGHGRPIVNFPEQHLANGKRKDRACGGRFKPMVRLVKNARSHAGKDAGRVPSYFVECLISNVEDQVLAQPLAVAFPACLDWLERHAGDLSGFLCVNGIMKLFGDHHPWTVDDAAAFVRALRRTWDEWSTA</sequence>
<evidence type="ECO:0000256" key="2">
    <source>
        <dbReference type="ARBA" id="ARBA00022695"/>
    </source>
</evidence>
<feature type="domain" description="cGAS/DncV-like nucleotidyltransferase C-terminal helical" evidence="5">
    <location>
        <begin position="180"/>
        <end position="288"/>
    </location>
</feature>
<comment type="caution">
    <text evidence="6">The sequence shown here is derived from an EMBL/GenBank/DDBJ whole genome shotgun (WGS) entry which is preliminary data.</text>
</comment>
<keyword evidence="4" id="KW-0051">Antiviral defense</keyword>
<dbReference type="Proteomes" id="UP000619479">
    <property type="component" value="Unassembled WGS sequence"/>
</dbReference>
<evidence type="ECO:0000256" key="4">
    <source>
        <dbReference type="ARBA" id="ARBA00023118"/>
    </source>
</evidence>
<evidence type="ECO:0000256" key="1">
    <source>
        <dbReference type="ARBA" id="ARBA00022679"/>
    </source>
</evidence>
<dbReference type="AlphaFoldDB" id="A0A919IJV9"/>
<name>A0A919IJV9_9ACTN</name>
<gene>
    <name evidence="6" type="ORF">Acy02nite_26640</name>
</gene>
<dbReference type="Pfam" id="PF26305">
    <property type="entry name" value="CD_NTase_C"/>
    <property type="match status" value="1"/>
</dbReference>
<accession>A0A919IJV9</accession>
<dbReference type="InterPro" id="IPR043519">
    <property type="entry name" value="NT_sf"/>
</dbReference>
<reference evidence="6" key="1">
    <citation type="submission" date="2021-01" db="EMBL/GenBank/DDBJ databases">
        <title>Whole genome shotgun sequence of Actinoplanes cyaneus NBRC 14990.</title>
        <authorList>
            <person name="Komaki H."/>
            <person name="Tamura T."/>
        </authorList>
    </citation>
    <scope>NUCLEOTIDE SEQUENCE</scope>
    <source>
        <strain evidence="6">NBRC 14990</strain>
    </source>
</reference>
<dbReference type="GO" id="GO:0051607">
    <property type="term" value="P:defense response to virus"/>
    <property type="evidence" value="ECO:0007669"/>
    <property type="project" value="UniProtKB-KW"/>
</dbReference>
<evidence type="ECO:0000313" key="7">
    <source>
        <dbReference type="Proteomes" id="UP000619479"/>
    </source>
</evidence>
<dbReference type="CDD" id="cd05400">
    <property type="entry name" value="NT_2-5OAS_ClassI-CCAase"/>
    <property type="match status" value="1"/>
</dbReference>
<organism evidence="6 7">
    <name type="scientific">Actinoplanes cyaneus</name>
    <dbReference type="NCBI Taxonomy" id="52696"/>
    <lineage>
        <taxon>Bacteria</taxon>
        <taxon>Bacillati</taxon>
        <taxon>Actinomycetota</taxon>
        <taxon>Actinomycetes</taxon>
        <taxon>Micromonosporales</taxon>
        <taxon>Micromonosporaceae</taxon>
        <taxon>Actinoplanes</taxon>
    </lineage>
</organism>
<proteinExistence type="predicted"/>
<keyword evidence="1" id="KW-0808">Transferase</keyword>
<dbReference type="RefSeq" id="WP_203740333.1">
    <property type="nucleotide sequence ID" value="NZ_BAAAUC010000025.1"/>
</dbReference>
<dbReference type="EMBL" id="BOMH01000018">
    <property type="protein sequence ID" value="GID64783.1"/>
    <property type="molecule type" value="Genomic_DNA"/>
</dbReference>
<keyword evidence="3" id="KW-0547">Nucleotide-binding</keyword>
<protein>
    <submittedName>
        <fullName evidence="6">Nucleotidyltransferase</fullName>
    </submittedName>
</protein>
<evidence type="ECO:0000256" key="3">
    <source>
        <dbReference type="ARBA" id="ARBA00022741"/>
    </source>
</evidence>
<evidence type="ECO:0000259" key="5">
    <source>
        <dbReference type="Pfam" id="PF26305"/>
    </source>
</evidence>
<evidence type="ECO:0000313" key="6">
    <source>
        <dbReference type="EMBL" id="GID64783.1"/>
    </source>
</evidence>
<keyword evidence="7" id="KW-1185">Reference proteome</keyword>
<keyword evidence="2" id="KW-0548">Nucleotidyltransferase</keyword>
<dbReference type="GO" id="GO:0016779">
    <property type="term" value="F:nucleotidyltransferase activity"/>
    <property type="evidence" value="ECO:0007669"/>
    <property type="project" value="InterPro"/>
</dbReference>